<feature type="compositionally biased region" description="Low complexity" evidence="5">
    <location>
        <begin position="173"/>
        <end position="221"/>
    </location>
</feature>
<dbReference type="Proteomes" id="UP001344447">
    <property type="component" value="Unassembled WGS sequence"/>
</dbReference>
<dbReference type="InterPro" id="IPR007232">
    <property type="entry name" value="Rad52_Rad59_Rad22"/>
</dbReference>
<evidence type="ECO:0000256" key="2">
    <source>
        <dbReference type="ARBA" id="ARBA00022763"/>
    </source>
</evidence>
<proteinExistence type="inferred from homology"/>
<sequence length="278" mass="30776">MEQMNTVFGQVAFTEEEIASISQTLNESVPLEDVSTRQGPGGTTLSYLESWKAINLANKIFQFNGWSSSIKELSPDFIEEITVNGLTRYRVGVTAIVRVTLKDGTFQEDVGYGSTEHPSKGSAIENAKKEAVSDARKRTLRLFGDRIGNSLYDKDVNKNMGVLVSNEKKKQKQAMIQAASAAKNAPQQPQQQPQQQQQPQKPQQQPQQPQQKAPAKPMIQQNKPAPSFGIPPKPTSSPPKTGPSLPMKNPAISHQQQQQQQQQHNQIDFIEPDLGDFS</sequence>
<evidence type="ECO:0000256" key="4">
    <source>
        <dbReference type="ARBA" id="ARBA00023204"/>
    </source>
</evidence>
<gene>
    <name evidence="6" type="ORF">RB653_007187</name>
</gene>
<evidence type="ECO:0000256" key="5">
    <source>
        <dbReference type="SAM" id="MobiDB-lite"/>
    </source>
</evidence>
<name>A0AAN7YLV3_9MYCE</name>
<evidence type="ECO:0000313" key="7">
    <source>
        <dbReference type="Proteomes" id="UP001344447"/>
    </source>
</evidence>
<evidence type="ECO:0000256" key="3">
    <source>
        <dbReference type="ARBA" id="ARBA00023172"/>
    </source>
</evidence>
<dbReference type="GO" id="GO:0000724">
    <property type="term" value="P:double-strand break repair via homologous recombination"/>
    <property type="evidence" value="ECO:0007669"/>
    <property type="project" value="TreeGrafter"/>
</dbReference>
<feature type="region of interest" description="Disordered" evidence="5">
    <location>
        <begin position="173"/>
        <end position="278"/>
    </location>
</feature>
<dbReference type="GO" id="GO:0006312">
    <property type="term" value="P:mitotic recombination"/>
    <property type="evidence" value="ECO:0007669"/>
    <property type="project" value="TreeGrafter"/>
</dbReference>
<feature type="compositionally biased region" description="Pro residues" evidence="5">
    <location>
        <begin position="229"/>
        <end position="241"/>
    </location>
</feature>
<dbReference type="AlphaFoldDB" id="A0AAN7YLV3"/>
<keyword evidence="4" id="KW-0234">DNA repair</keyword>
<dbReference type="FunFam" id="3.30.390.80:FF:000001">
    <property type="entry name" value="DNA repair protein RAD52 homolog"/>
    <property type="match status" value="1"/>
</dbReference>
<dbReference type="Gene3D" id="3.30.390.80">
    <property type="entry name" value="DNA repair protein Rad52/59/22"/>
    <property type="match status" value="1"/>
</dbReference>
<dbReference type="SUPFAM" id="SSF54768">
    <property type="entry name" value="dsRNA-binding domain-like"/>
    <property type="match status" value="1"/>
</dbReference>
<dbReference type="InterPro" id="IPR042525">
    <property type="entry name" value="Rad52_Rad59_Rad22_sf"/>
</dbReference>
<dbReference type="PANTHER" id="PTHR12132">
    <property type="entry name" value="DNA REPAIR AND RECOMBINATION PROTEIN RAD52, RAD59"/>
    <property type="match status" value="1"/>
</dbReference>
<dbReference type="Pfam" id="PF04098">
    <property type="entry name" value="Rad52_Rad22"/>
    <property type="match status" value="1"/>
</dbReference>
<dbReference type="GO" id="GO:0005634">
    <property type="term" value="C:nucleus"/>
    <property type="evidence" value="ECO:0007669"/>
    <property type="project" value="TreeGrafter"/>
</dbReference>
<dbReference type="InterPro" id="IPR041247">
    <property type="entry name" value="Rad52_fam"/>
</dbReference>
<dbReference type="PANTHER" id="PTHR12132:SF1">
    <property type="entry name" value="DNA REPAIR PROTEIN RAD52 HOMOLOG"/>
    <property type="match status" value="1"/>
</dbReference>
<keyword evidence="3" id="KW-0233">DNA recombination</keyword>
<accession>A0AAN7YLV3</accession>
<keyword evidence="7" id="KW-1185">Reference proteome</keyword>
<organism evidence="6 7">
    <name type="scientific">Dictyostelium firmibasis</name>
    <dbReference type="NCBI Taxonomy" id="79012"/>
    <lineage>
        <taxon>Eukaryota</taxon>
        <taxon>Amoebozoa</taxon>
        <taxon>Evosea</taxon>
        <taxon>Eumycetozoa</taxon>
        <taxon>Dictyostelia</taxon>
        <taxon>Dictyosteliales</taxon>
        <taxon>Dictyosteliaceae</taxon>
        <taxon>Dictyostelium</taxon>
    </lineage>
</organism>
<comment type="caution">
    <text evidence="6">The sequence shown here is derived from an EMBL/GenBank/DDBJ whole genome shotgun (WGS) entry which is preliminary data.</text>
</comment>
<evidence type="ECO:0000313" key="6">
    <source>
        <dbReference type="EMBL" id="KAK5576049.1"/>
    </source>
</evidence>
<protein>
    <submittedName>
        <fullName evidence="6">Uncharacterized protein</fullName>
    </submittedName>
</protein>
<evidence type="ECO:0000256" key="1">
    <source>
        <dbReference type="ARBA" id="ARBA00006638"/>
    </source>
</evidence>
<keyword evidence="2" id="KW-0227">DNA damage</keyword>
<dbReference type="GO" id="GO:0045002">
    <property type="term" value="P:double-strand break repair via single-strand annealing"/>
    <property type="evidence" value="ECO:0007669"/>
    <property type="project" value="TreeGrafter"/>
</dbReference>
<dbReference type="EMBL" id="JAVFKY010000005">
    <property type="protein sequence ID" value="KAK5576049.1"/>
    <property type="molecule type" value="Genomic_DNA"/>
</dbReference>
<reference evidence="6 7" key="1">
    <citation type="submission" date="2023-11" db="EMBL/GenBank/DDBJ databases">
        <title>Dfirmibasis_genome.</title>
        <authorList>
            <person name="Edelbroek B."/>
            <person name="Kjellin J."/>
            <person name="Jerlstrom-Hultqvist J."/>
            <person name="Soderbom F."/>
        </authorList>
    </citation>
    <scope>NUCLEOTIDE SEQUENCE [LARGE SCALE GENOMIC DNA]</scope>
    <source>
        <strain evidence="6 7">TNS-C-14</strain>
    </source>
</reference>
<comment type="similarity">
    <text evidence="1">Belongs to the RAD52 family.</text>
</comment>